<comment type="caution">
    <text evidence="2">The sequence shown here is derived from an EMBL/GenBank/DDBJ whole genome shotgun (WGS) entry which is preliminary data.</text>
</comment>
<feature type="region of interest" description="Disordered" evidence="1">
    <location>
        <begin position="74"/>
        <end position="94"/>
    </location>
</feature>
<dbReference type="Proteomes" id="UP001519460">
    <property type="component" value="Unassembled WGS sequence"/>
</dbReference>
<protein>
    <submittedName>
        <fullName evidence="2">Uncharacterized protein</fullName>
    </submittedName>
</protein>
<reference evidence="2 3" key="1">
    <citation type="journal article" date="2023" name="Sci. Data">
        <title>Genome assembly of the Korean intertidal mud-creeper Batillaria attramentaria.</title>
        <authorList>
            <person name="Patra A.K."/>
            <person name="Ho P.T."/>
            <person name="Jun S."/>
            <person name="Lee S.J."/>
            <person name="Kim Y."/>
            <person name="Won Y.J."/>
        </authorList>
    </citation>
    <scope>NUCLEOTIDE SEQUENCE [LARGE SCALE GENOMIC DNA]</scope>
    <source>
        <strain evidence="2">Wonlab-2016</strain>
    </source>
</reference>
<dbReference type="AlphaFoldDB" id="A0ABD0L1U2"/>
<gene>
    <name evidence="2" type="ORF">BaRGS_00015493</name>
</gene>
<name>A0ABD0L1U2_9CAEN</name>
<proteinExistence type="predicted"/>
<evidence type="ECO:0000313" key="2">
    <source>
        <dbReference type="EMBL" id="KAK7493367.1"/>
    </source>
</evidence>
<dbReference type="EMBL" id="JACVVK020000094">
    <property type="protein sequence ID" value="KAK7493367.1"/>
    <property type="molecule type" value="Genomic_DNA"/>
</dbReference>
<evidence type="ECO:0000256" key="1">
    <source>
        <dbReference type="SAM" id="MobiDB-lite"/>
    </source>
</evidence>
<accession>A0ABD0L1U2</accession>
<sequence>MRSSAWRYNSLFLLERSQLLESTSGFPSRRSFEFGTMDRKTSGRRGVTYCRSELPSDAVVSRVLLLMREPPPFHTGVSAESAETDREQMQATDF</sequence>
<keyword evidence="3" id="KW-1185">Reference proteome</keyword>
<organism evidence="2 3">
    <name type="scientific">Batillaria attramentaria</name>
    <dbReference type="NCBI Taxonomy" id="370345"/>
    <lineage>
        <taxon>Eukaryota</taxon>
        <taxon>Metazoa</taxon>
        <taxon>Spiralia</taxon>
        <taxon>Lophotrochozoa</taxon>
        <taxon>Mollusca</taxon>
        <taxon>Gastropoda</taxon>
        <taxon>Caenogastropoda</taxon>
        <taxon>Sorbeoconcha</taxon>
        <taxon>Cerithioidea</taxon>
        <taxon>Batillariidae</taxon>
        <taxon>Batillaria</taxon>
    </lineage>
</organism>
<evidence type="ECO:0000313" key="3">
    <source>
        <dbReference type="Proteomes" id="UP001519460"/>
    </source>
</evidence>